<proteinExistence type="predicted"/>
<reference evidence="2" key="1">
    <citation type="submission" date="2021-05" db="EMBL/GenBank/DDBJ databases">
        <authorList>
            <person name="Alioto T."/>
            <person name="Alioto T."/>
            <person name="Gomez Garrido J."/>
        </authorList>
    </citation>
    <scope>NUCLEOTIDE SEQUENCE</scope>
</reference>
<dbReference type="AlphaFoldDB" id="A0A8D8A9Y4"/>
<organism evidence="2">
    <name type="scientific">Culex pipiens</name>
    <name type="common">House mosquito</name>
    <dbReference type="NCBI Taxonomy" id="7175"/>
    <lineage>
        <taxon>Eukaryota</taxon>
        <taxon>Metazoa</taxon>
        <taxon>Ecdysozoa</taxon>
        <taxon>Arthropoda</taxon>
        <taxon>Hexapoda</taxon>
        <taxon>Insecta</taxon>
        <taxon>Pterygota</taxon>
        <taxon>Neoptera</taxon>
        <taxon>Endopterygota</taxon>
        <taxon>Diptera</taxon>
        <taxon>Nematocera</taxon>
        <taxon>Culicoidea</taxon>
        <taxon>Culicidae</taxon>
        <taxon>Culicinae</taxon>
        <taxon>Culicini</taxon>
        <taxon>Culex</taxon>
        <taxon>Culex</taxon>
    </lineage>
</organism>
<sequence>MVASFSGLWPKFLYPRSPLPLSLPSDAIRANDDDDGGDPLPRTRANPEPVPENRALVVVTVDGLNSSRQWAPEPHSLVRDIAPPKSAAQHPKSTELNGGRSVPAGHVLGNQKR</sequence>
<protein>
    <submittedName>
        <fullName evidence="2">(northern house mosquito) hypothetical protein</fullName>
    </submittedName>
</protein>
<accession>A0A8D8A9Y4</accession>
<feature type="region of interest" description="Disordered" evidence="1">
    <location>
        <begin position="65"/>
        <end position="113"/>
    </location>
</feature>
<evidence type="ECO:0000313" key="2">
    <source>
        <dbReference type="EMBL" id="CAG6451930.1"/>
    </source>
</evidence>
<dbReference type="EMBL" id="HBUE01019544">
    <property type="protein sequence ID" value="CAG6451930.1"/>
    <property type="molecule type" value="Transcribed_RNA"/>
</dbReference>
<feature type="region of interest" description="Disordered" evidence="1">
    <location>
        <begin position="1"/>
        <end position="52"/>
    </location>
</feature>
<name>A0A8D8A9Y4_CULPI</name>
<evidence type="ECO:0000256" key="1">
    <source>
        <dbReference type="SAM" id="MobiDB-lite"/>
    </source>
</evidence>